<dbReference type="Gene3D" id="3.30.420.10">
    <property type="entry name" value="Ribonuclease H-like superfamily/Ribonuclease H"/>
    <property type="match status" value="1"/>
</dbReference>
<dbReference type="AlphaFoldDB" id="A0A0C2MVQ6"/>
<organism evidence="1 2">
    <name type="scientific">Thelohanellus kitauei</name>
    <name type="common">Myxosporean</name>
    <dbReference type="NCBI Taxonomy" id="669202"/>
    <lineage>
        <taxon>Eukaryota</taxon>
        <taxon>Metazoa</taxon>
        <taxon>Cnidaria</taxon>
        <taxon>Myxozoa</taxon>
        <taxon>Myxosporea</taxon>
        <taxon>Bivalvulida</taxon>
        <taxon>Platysporina</taxon>
        <taxon>Myxobolidae</taxon>
        <taxon>Thelohanellus</taxon>
    </lineage>
</organism>
<dbReference type="GO" id="GO:0003676">
    <property type="term" value="F:nucleic acid binding"/>
    <property type="evidence" value="ECO:0007669"/>
    <property type="project" value="InterPro"/>
</dbReference>
<dbReference type="InterPro" id="IPR036397">
    <property type="entry name" value="RNaseH_sf"/>
</dbReference>
<dbReference type="EMBL" id="JWZT01001764">
    <property type="protein sequence ID" value="KII71451.1"/>
    <property type="molecule type" value="Genomic_DNA"/>
</dbReference>
<keyword evidence="2" id="KW-1185">Reference proteome</keyword>
<evidence type="ECO:0008006" key="3">
    <source>
        <dbReference type="Google" id="ProtNLM"/>
    </source>
</evidence>
<evidence type="ECO:0000313" key="1">
    <source>
        <dbReference type="EMBL" id="KII71451.1"/>
    </source>
</evidence>
<protein>
    <recommendedName>
        <fullName evidence="3">Paired domain-containing protein</fullName>
    </recommendedName>
</protein>
<dbReference type="SUPFAM" id="SSF46689">
    <property type="entry name" value="Homeodomain-like"/>
    <property type="match status" value="1"/>
</dbReference>
<dbReference type="InterPro" id="IPR009057">
    <property type="entry name" value="Homeodomain-like_sf"/>
</dbReference>
<gene>
    <name evidence="1" type="ORF">RF11_02969</name>
</gene>
<name>A0A0C2MVQ6_THEKT</name>
<dbReference type="Proteomes" id="UP000031668">
    <property type="component" value="Unassembled WGS sequence"/>
</dbReference>
<evidence type="ECO:0000313" key="2">
    <source>
        <dbReference type="Proteomes" id="UP000031668"/>
    </source>
</evidence>
<sequence>MSSQRYRDLTPQAFRDIIIQLVIKEGKSQREAASFLDIPKSVVSNVVRRYRELNTTLPGNTHANRKRVFTPTVKKKLMELFDDNETITLKDFKQGLGVEVSTFTIWKWINKSGFIYKLIRLTDPIHDSPEIINKRANYAKWYLSNSYKMTKNIIFISTLTFRFILFGNLSSVKGEINTKALKYMTNSNINILVAITMDNVVHYEGVTNVNEDVFNNFLARVVEILGNFEEFMFILDKYIFPLNNSEMTPNFTFHEFPRFSGYLNPCYYLAIFLQQNIERKILPTDIDDIINRLETITRRLTKENLKSFYRDCEYYF</sequence>
<accession>A0A0C2MVQ6</accession>
<dbReference type="InterPro" id="IPR036388">
    <property type="entry name" value="WH-like_DNA-bd_sf"/>
</dbReference>
<proteinExistence type="predicted"/>
<dbReference type="Gene3D" id="1.10.10.10">
    <property type="entry name" value="Winged helix-like DNA-binding domain superfamily/Winged helix DNA-binding domain"/>
    <property type="match status" value="1"/>
</dbReference>
<reference evidence="1 2" key="1">
    <citation type="journal article" date="2014" name="Genome Biol. Evol.">
        <title>The genome of the myxosporean Thelohanellus kitauei shows adaptations to nutrient acquisition within its fish host.</title>
        <authorList>
            <person name="Yang Y."/>
            <person name="Xiong J."/>
            <person name="Zhou Z."/>
            <person name="Huo F."/>
            <person name="Miao W."/>
            <person name="Ran C."/>
            <person name="Liu Y."/>
            <person name="Zhang J."/>
            <person name="Feng J."/>
            <person name="Wang M."/>
            <person name="Wang M."/>
            <person name="Wang L."/>
            <person name="Yao B."/>
        </authorList>
    </citation>
    <scope>NUCLEOTIDE SEQUENCE [LARGE SCALE GENOMIC DNA]</scope>
    <source>
        <strain evidence="1">Wuqing</strain>
    </source>
</reference>
<comment type="caution">
    <text evidence="1">The sequence shown here is derived from an EMBL/GenBank/DDBJ whole genome shotgun (WGS) entry which is preliminary data.</text>
</comment>